<sequence>MSKYYFLKVKEVIHETPDAVTIHFWHPFNEVIKYKPGQFLTLLLPQGDTKIRRSYSMSSSPYTDVSLAVTVKRLPGGFASEYLTSTVKEGDVLEVMEPLGHFVPELDADQKRSVVLIGAGSGITPLISIAKSVLMVEPESEVYLLYGNRNENSIIFKNQLDTLKAKYGERFRLVYTLSQPSAAWAGESGRLNKSQILKIMEGLPKPPPARTDYYLCGPDDMMEEAKRALDILAVPAERVHKESFLTATTAKAHGDVTEVPSESGADSPGDDSPKGYEVTVLYEGSEYKFRVEPHQTVLEAALDLDIDLPYSCQAGMCTACMGRCVSGKVHLDEEDALSKAELEAGFILTCVAHPMSDDVVLEVE</sequence>
<evidence type="ECO:0000256" key="4">
    <source>
        <dbReference type="ARBA" id="ARBA00022723"/>
    </source>
</evidence>
<dbReference type="InterPro" id="IPR012675">
    <property type="entry name" value="Beta-grasp_dom_sf"/>
</dbReference>
<evidence type="ECO:0000259" key="10">
    <source>
        <dbReference type="PROSITE" id="PS51085"/>
    </source>
</evidence>
<accession>A0A7C9FYT1</accession>
<comment type="caution">
    <text evidence="12">The sequence shown here is derived from an EMBL/GenBank/DDBJ whole genome shotgun (WGS) entry which is preliminary data.</text>
</comment>
<dbReference type="InterPro" id="IPR039261">
    <property type="entry name" value="FNR_nucleotide-bd"/>
</dbReference>
<dbReference type="PRINTS" id="PR00371">
    <property type="entry name" value="FPNCR"/>
</dbReference>
<dbReference type="GO" id="GO:0016491">
    <property type="term" value="F:oxidoreductase activity"/>
    <property type="evidence" value="ECO:0007669"/>
    <property type="project" value="UniProtKB-KW"/>
</dbReference>
<dbReference type="GO" id="GO:0051537">
    <property type="term" value="F:2 iron, 2 sulfur cluster binding"/>
    <property type="evidence" value="ECO:0007669"/>
    <property type="project" value="UniProtKB-KW"/>
</dbReference>
<protein>
    <submittedName>
        <fullName evidence="12">2Fe-2S iron-sulfur cluster binding domain-containing protein</fullName>
    </submittedName>
</protein>
<keyword evidence="3" id="KW-0001">2Fe-2S</keyword>
<dbReference type="PROSITE" id="PS00197">
    <property type="entry name" value="2FE2S_FER_1"/>
    <property type="match status" value="1"/>
</dbReference>
<dbReference type="InterPro" id="IPR001433">
    <property type="entry name" value="OxRdtase_FAD/NAD-bd"/>
</dbReference>
<feature type="domain" description="FAD-binding FR-type" evidence="11">
    <location>
        <begin position="2"/>
        <end position="105"/>
    </location>
</feature>
<organism evidence="12 13">
    <name type="scientific">Salmonirosea aquatica</name>
    <dbReference type="NCBI Taxonomy" id="2654236"/>
    <lineage>
        <taxon>Bacteria</taxon>
        <taxon>Pseudomonadati</taxon>
        <taxon>Bacteroidota</taxon>
        <taxon>Cytophagia</taxon>
        <taxon>Cytophagales</taxon>
        <taxon>Spirosomataceae</taxon>
        <taxon>Salmonirosea</taxon>
    </lineage>
</organism>
<evidence type="ECO:0000313" key="12">
    <source>
        <dbReference type="EMBL" id="MPR34893.1"/>
    </source>
</evidence>
<dbReference type="Pfam" id="PF00175">
    <property type="entry name" value="NAD_binding_1"/>
    <property type="match status" value="1"/>
</dbReference>
<dbReference type="Pfam" id="PF00111">
    <property type="entry name" value="Fer2"/>
    <property type="match status" value="1"/>
</dbReference>
<dbReference type="InterPro" id="IPR017938">
    <property type="entry name" value="Riboflavin_synthase-like_b-brl"/>
</dbReference>
<dbReference type="InterPro" id="IPR001709">
    <property type="entry name" value="Flavoprot_Pyr_Nucl_cyt_Rdtase"/>
</dbReference>
<name>A0A7C9FYT1_9BACT</name>
<evidence type="ECO:0000256" key="8">
    <source>
        <dbReference type="ARBA" id="ARBA00023014"/>
    </source>
</evidence>
<dbReference type="SUPFAM" id="SSF54292">
    <property type="entry name" value="2Fe-2S ferredoxin-like"/>
    <property type="match status" value="1"/>
</dbReference>
<evidence type="ECO:0000256" key="9">
    <source>
        <dbReference type="SAM" id="MobiDB-lite"/>
    </source>
</evidence>
<evidence type="ECO:0000256" key="3">
    <source>
        <dbReference type="ARBA" id="ARBA00022714"/>
    </source>
</evidence>
<keyword evidence="5" id="KW-0274">FAD</keyword>
<dbReference type="CDD" id="cd00207">
    <property type="entry name" value="fer2"/>
    <property type="match status" value="1"/>
</dbReference>
<dbReference type="InterPro" id="IPR008333">
    <property type="entry name" value="Cbr1-like_FAD-bd_dom"/>
</dbReference>
<dbReference type="AlphaFoldDB" id="A0A7C9FYT1"/>
<keyword evidence="6" id="KW-0560">Oxidoreductase</keyword>
<dbReference type="InterPro" id="IPR050415">
    <property type="entry name" value="MRET"/>
</dbReference>
<feature type="region of interest" description="Disordered" evidence="9">
    <location>
        <begin position="251"/>
        <end position="274"/>
    </location>
</feature>
<dbReference type="InterPro" id="IPR001041">
    <property type="entry name" value="2Fe-2S_ferredoxin-type"/>
</dbReference>
<dbReference type="GO" id="GO:0046872">
    <property type="term" value="F:metal ion binding"/>
    <property type="evidence" value="ECO:0007669"/>
    <property type="project" value="UniProtKB-KW"/>
</dbReference>
<evidence type="ECO:0000256" key="5">
    <source>
        <dbReference type="ARBA" id="ARBA00022827"/>
    </source>
</evidence>
<dbReference type="Pfam" id="PF00970">
    <property type="entry name" value="FAD_binding_6"/>
    <property type="match status" value="1"/>
</dbReference>
<evidence type="ECO:0000313" key="13">
    <source>
        <dbReference type="Proteomes" id="UP000479293"/>
    </source>
</evidence>
<dbReference type="PROSITE" id="PS51384">
    <property type="entry name" value="FAD_FR"/>
    <property type="match status" value="1"/>
</dbReference>
<dbReference type="EMBL" id="WHLY01000002">
    <property type="protein sequence ID" value="MPR34893.1"/>
    <property type="molecule type" value="Genomic_DNA"/>
</dbReference>
<dbReference type="Gene3D" id="3.40.50.80">
    <property type="entry name" value="Nucleotide-binding domain of ferredoxin-NADP reductase (FNR) module"/>
    <property type="match status" value="1"/>
</dbReference>
<dbReference type="PRINTS" id="PR00410">
    <property type="entry name" value="PHEHYDRXLASE"/>
</dbReference>
<dbReference type="Proteomes" id="UP000479293">
    <property type="component" value="Unassembled WGS sequence"/>
</dbReference>
<dbReference type="PANTHER" id="PTHR47354">
    <property type="entry name" value="NADH OXIDOREDUCTASE HCR"/>
    <property type="match status" value="1"/>
</dbReference>
<keyword evidence="8" id="KW-0411">Iron-sulfur</keyword>
<evidence type="ECO:0000256" key="2">
    <source>
        <dbReference type="ARBA" id="ARBA00022630"/>
    </source>
</evidence>
<keyword evidence="4" id="KW-0479">Metal-binding</keyword>
<comment type="cofactor">
    <cofactor evidence="1">
        <name>FAD</name>
        <dbReference type="ChEBI" id="CHEBI:57692"/>
    </cofactor>
</comment>
<keyword evidence="13" id="KW-1185">Reference proteome</keyword>
<evidence type="ECO:0000259" key="11">
    <source>
        <dbReference type="PROSITE" id="PS51384"/>
    </source>
</evidence>
<dbReference type="CDD" id="cd06214">
    <property type="entry name" value="PA_degradation_oxidoreductase_like"/>
    <property type="match status" value="1"/>
</dbReference>
<reference evidence="12 13" key="1">
    <citation type="submission" date="2019-10" db="EMBL/GenBank/DDBJ databases">
        <title>Draft Genome Sequence of Cytophagaceae sp. SJW1-29.</title>
        <authorList>
            <person name="Choi A."/>
        </authorList>
    </citation>
    <scope>NUCLEOTIDE SEQUENCE [LARGE SCALE GENOMIC DNA]</scope>
    <source>
        <strain evidence="12 13">SJW1-29</strain>
    </source>
</reference>
<dbReference type="InterPro" id="IPR006058">
    <property type="entry name" value="2Fe2S_fd_BS"/>
</dbReference>
<feature type="domain" description="2Fe-2S ferredoxin-type" evidence="10">
    <location>
        <begin position="276"/>
        <end position="364"/>
    </location>
</feature>
<evidence type="ECO:0000256" key="6">
    <source>
        <dbReference type="ARBA" id="ARBA00023002"/>
    </source>
</evidence>
<dbReference type="InterPro" id="IPR036010">
    <property type="entry name" value="2Fe-2S_ferredoxin-like_sf"/>
</dbReference>
<dbReference type="GO" id="GO:0050660">
    <property type="term" value="F:flavin adenine dinucleotide binding"/>
    <property type="evidence" value="ECO:0007669"/>
    <property type="project" value="TreeGrafter"/>
</dbReference>
<dbReference type="RefSeq" id="WP_152761488.1">
    <property type="nucleotide sequence ID" value="NZ_WHLY01000002.1"/>
</dbReference>
<evidence type="ECO:0000256" key="7">
    <source>
        <dbReference type="ARBA" id="ARBA00023004"/>
    </source>
</evidence>
<dbReference type="Gene3D" id="2.40.30.10">
    <property type="entry name" value="Translation factors"/>
    <property type="match status" value="1"/>
</dbReference>
<keyword evidence="2" id="KW-0285">Flavoprotein</keyword>
<gene>
    <name evidence="12" type="ORF">GBK04_16420</name>
</gene>
<evidence type="ECO:0000256" key="1">
    <source>
        <dbReference type="ARBA" id="ARBA00001974"/>
    </source>
</evidence>
<proteinExistence type="predicted"/>
<dbReference type="SUPFAM" id="SSF63380">
    <property type="entry name" value="Riboflavin synthase domain-like"/>
    <property type="match status" value="1"/>
</dbReference>
<keyword evidence="7" id="KW-0408">Iron</keyword>
<dbReference type="Gene3D" id="3.10.20.30">
    <property type="match status" value="1"/>
</dbReference>
<dbReference type="SUPFAM" id="SSF52343">
    <property type="entry name" value="Ferredoxin reductase-like, C-terminal NADP-linked domain"/>
    <property type="match status" value="1"/>
</dbReference>
<dbReference type="PANTHER" id="PTHR47354:SF8">
    <property type="entry name" value="1,2-PHENYLACETYL-COA EPOXIDASE, SUBUNIT E"/>
    <property type="match status" value="1"/>
</dbReference>
<dbReference type="InterPro" id="IPR017927">
    <property type="entry name" value="FAD-bd_FR_type"/>
</dbReference>
<dbReference type="PROSITE" id="PS51085">
    <property type="entry name" value="2FE2S_FER_2"/>
    <property type="match status" value="1"/>
</dbReference>